<dbReference type="InterPro" id="IPR012340">
    <property type="entry name" value="NA-bd_OB-fold"/>
</dbReference>
<evidence type="ECO:0000256" key="17">
    <source>
        <dbReference type="ARBA" id="ARBA00047364"/>
    </source>
</evidence>
<dbReference type="SUPFAM" id="SSF47323">
    <property type="entry name" value="Anticodon-binding domain of a subclass of class I aminoacyl-tRNA synthetases"/>
    <property type="match status" value="1"/>
</dbReference>
<organism evidence="20">
    <name type="scientific">mine drainage metagenome</name>
    <dbReference type="NCBI Taxonomy" id="410659"/>
    <lineage>
        <taxon>unclassified sequences</taxon>
        <taxon>metagenomes</taxon>
        <taxon>ecological metagenomes</taxon>
    </lineage>
</organism>
<dbReference type="GO" id="GO:0005524">
    <property type="term" value="F:ATP binding"/>
    <property type="evidence" value="ECO:0007669"/>
    <property type="project" value="UniProtKB-KW"/>
</dbReference>
<dbReference type="InterPro" id="IPR023458">
    <property type="entry name" value="Met-tRNA_ligase_1"/>
</dbReference>
<feature type="region of interest" description="Disordered" evidence="18">
    <location>
        <begin position="242"/>
        <end position="278"/>
    </location>
</feature>
<dbReference type="AlphaFoldDB" id="T1DFF1"/>
<reference evidence="20" key="2">
    <citation type="journal article" date="2014" name="ISME J.">
        <title>Microbial stratification in low pH oxic and suboxic macroscopic growths along an acid mine drainage.</title>
        <authorList>
            <person name="Mendez-Garcia C."/>
            <person name="Mesa V."/>
            <person name="Sprenger R.R."/>
            <person name="Richter M."/>
            <person name="Diez M.S."/>
            <person name="Solano J."/>
            <person name="Bargiela R."/>
            <person name="Golyshina O.V."/>
            <person name="Manteca A."/>
            <person name="Ramos J.L."/>
            <person name="Gallego J.R."/>
            <person name="Llorente I."/>
            <person name="Martins Dos Santos V.A."/>
            <person name="Jensen O.N."/>
            <person name="Pelaez A.I."/>
            <person name="Sanchez J."/>
            <person name="Ferrer M."/>
        </authorList>
    </citation>
    <scope>NUCLEOTIDE SEQUENCE</scope>
</reference>
<evidence type="ECO:0000259" key="19">
    <source>
        <dbReference type="PROSITE" id="PS50886"/>
    </source>
</evidence>
<evidence type="ECO:0000256" key="16">
    <source>
        <dbReference type="ARBA" id="ARBA00030904"/>
    </source>
</evidence>
<evidence type="ECO:0000256" key="4">
    <source>
        <dbReference type="ARBA" id="ARBA00012838"/>
    </source>
</evidence>
<dbReference type="EC" id="6.1.1.10" evidence="4"/>
<evidence type="ECO:0000256" key="7">
    <source>
        <dbReference type="ARBA" id="ARBA00022555"/>
    </source>
</evidence>
<dbReference type="InterPro" id="IPR014729">
    <property type="entry name" value="Rossmann-like_a/b/a_fold"/>
</dbReference>
<dbReference type="GO" id="GO:0046872">
    <property type="term" value="F:metal ion binding"/>
    <property type="evidence" value="ECO:0007669"/>
    <property type="project" value="UniProtKB-KW"/>
</dbReference>
<comment type="function">
    <text evidence="1">Is required not only for elongation of protein synthesis but also for the initiation of all mRNA translation through initiator tRNA(fMet) aminoacylation.</text>
</comment>
<dbReference type="GO" id="GO:0000049">
    <property type="term" value="F:tRNA binding"/>
    <property type="evidence" value="ECO:0007669"/>
    <property type="project" value="UniProtKB-KW"/>
</dbReference>
<gene>
    <name evidence="20" type="ORF">B1A_00675</name>
</gene>
<name>T1DFF1_9ZZZZ</name>
<dbReference type="Gene3D" id="1.10.730.10">
    <property type="entry name" value="Isoleucyl-tRNA Synthetase, Domain 1"/>
    <property type="match status" value="1"/>
</dbReference>
<dbReference type="InterPro" id="IPR004495">
    <property type="entry name" value="Met-tRNA-synth_bsu_C"/>
</dbReference>
<proteinExistence type="predicted"/>
<feature type="domain" description="TRNA-binding" evidence="19">
    <location>
        <begin position="292"/>
        <end position="395"/>
    </location>
</feature>
<evidence type="ECO:0000256" key="6">
    <source>
        <dbReference type="ARBA" id="ARBA00022490"/>
    </source>
</evidence>
<dbReference type="EMBL" id="AUZX01000510">
    <property type="protein sequence ID" value="EQD80640.1"/>
    <property type="molecule type" value="Genomic_DNA"/>
</dbReference>
<dbReference type="InterPro" id="IPR015413">
    <property type="entry name" value="Methionyl/Leucyl_tRNA_Synth"/>
</dbReference>
<protein>
    <recommendedName>
        <fullName evidence="5">Methionine--tRNA ligase</fullName>
        <ecNumber evidence="4">6.1.1.10</ecNumber>
    </recommendedName>
    <alternativeName>
        <fullName evidence="16">Methionyl-tRNA synthetase</fullName>
    </alternativeName>
</protein>
<keyword evidence="14" id="KW-0648">Protein biosynthesis</keyword>
<keyword evidence="8" id="KW-0436">Ligase</keyword>
<dbReference type="SUPFAM" id="SSF52374">
    <property type="entry name" value="Nucleotidylyl transferase"/>
    <property type="match status" value="1"/>
</dbReference>
<dbReference type="Pfam" id="PF01588">
    <property type="entry name" value="tRNA_bind"/>
    <property type="match status" value="1"/>
</dbReference>
<dbReference type="Pfam" id="PF09334">
    <property type="entry name" value="tRNA-synt_1g"/>
    <property type="match status" value="1"/>
</dbReference>
<keyword evidence="9" id="KW-0479">Metal-binding</keyword>
<dbReference type="Gene3D" id="2.40.50.140">
    <property type="entry name" value="Nucleic acid-binding proteins"/>
    <property type="match status" value="1"/>
</dbReference>
<keyword evidence="12" id="KW-0067">ATP-binding</keyword>
<dbReference type="GO" id="GO:0004825">
    <property type="term" value="F:methionine-tRNA ligase activity"/>
    <property type="evidence" value="ECO:0007669"/>
    <property type="project" value="UniProtKB-EC"/>
</dbReference>
<evidence type="ECO:0000313" key="20">
    <source>
        <dbReference type="EMBL" id="EQD80640.1"/>
    </source>
</evidence>
<dbReference type="Gene3D" id="3.40.50.620">
    <property type="entry name" value="HUPs"/>
    <property type="match status" value="1"/>
</dbReference>
<accession>T1DFF1</accession>
<dbReference type="PANTHER" id="PTHR45765:SF1">
    <property type="entry name" value="METHIONINE--TRNA LIGASE, CYTOPLASMIC"/>
    <property type="match status" value="1"/>
</dbReference>
<dbReference type="InterPro" id="IPR009080">
    <property type="entry name" value="tRNAsynth_Ia_anticodon-bd"/>
</dbReference>
<evidence type="ECO:0000256" key="13">
    <source>
        <dbReference type="ARBA" id="ARBA00022884"/>
    </source>
</evidence>
<evidence type="ECO:0000256" key="1">
    <source>
        <dbReference type="ARBA" id="ARBA00003314"/>
    </source>
</evidence>
<dbReference type="PROSITE" id="PS50886">
    <property type="entry name" value="TRBD"/>
    <property type="match status" value="1"/>
</dbReference>
<dbReference type="FunFam" id="2.40.50.140:FF:000042">
    <property type="entry name" value="Methionine--tRNA ligase"/>
    <property type="match status" value="1"/>
</dbReference>
<dbReference type="CDD" id="cd02800">
    <property type="entry name" value="tRNA_bind_EcMetRS_like"/>
    <property type="match status" value="1"/>
</dbReference>
<evidence type="ECO:0000256" key="12">
    <source>
        <dbReference type="ARBA" id="ARBA00022840"/>
    </source>
</evidence>
<reference evidence="20" key="1">
    <citation type="submission" date="2013-08" db="EMBL/GenBank/DDBJ databases">
        <authorList>
            <person name="Mendez C."/>
            <person name="Richter M."/>
            <person name="Ferrer M."/>
            <person name="Sanchez J."/>
        </authorList>
    </citation>
    <scope>NUCLEOTIDE SEQUENCE</scope>
</reference>
<dbReference type="GO" id="GO:0005829">
    <property type="term" value="C:cytosol"/>
    <property type="evidence" value="ECO:0007669"/>
    <property type="project" value="TreeGrafter"/>
</dbReference>
<keyword evidence="7" id="KW-0820">tRNA-binding</keyword>
<feature type="compositionally biased region" description="Low complexity" evidence="18">
    <location>
        <begin position="262"/>
        <end position="278"/>
    </location>
</feature>
<comment type="caution">
    <text evidence="20">The sequence shown here is derived from an EMBL/GenBank/DDBJ whole genome shotgun (WGS) entry which is preliminary data.</text>
</comment>
<evidence type="ECO:0000256" key="5">
    <source>
        <dbReference type="ARBA" id="ARBA00018753"/>
    </source>
</evidence>
<evidence type="ECO:0000256" key="2">
    <source>
        <dbReference type="ARBA" id="ARBA00004496"/>
    </source>
</evidence>
<evidence type="ECO:0000256" key="10">
    <source>
        <dbReference type="ARBA" id="ARBA00022741"/>
    </source>
</evidence>
<comment type="catalytic activity">
    <reaction evidence="17">
        <text>tRNA(Met) + L-methionine + ATP = L-methionyl-tRNA(Met) + AMP + diphosphate</text>
        <dbReference type="Rhea" id="RHEA:13481"/>
        <dbReference type="Rhea" id="RHEA-COMP:9667"/>
        <dbReference type="Rhea" id="RHEA-COMP:9698"/>
        <dbReference type="ChEBI" id="CHEBI:30616"/>
        <dbReference type="ChEBI" id="CHEBI:33019"/>
        <dbReference type="ChEBI" id="CHEBI:57844"/>
        <dbReference type="ChEBI" id="CHEBI:78442"/>
        <dbReference type="ChEBI" id="CHEBI:78530"/>
        <dbReference type="ChEBI" id="CHEBI:456215"/>
        <dbReference type="EC" id="6.1.1.10"/>
    </reaction>
</comment>
<keyword evidence="10" id="KW-0547">Nucleotide-binding</keyword>
<comment type="subunit">
    <text evidence="3">Homodimer.</text>
</comment>
<evidence type="ECO:0000256" key="9">
    <source>
        <dbReference type="ARBA" id="ARBA00022723"/>
    </source>
</evidence>
<evidence type="ECO:0000256" key="18">
    <source>
        <dbReference type="SAM" id="MobiDB-lite"/>
    </source>
</evidence>
<evidence type="ECO:0000256" key="11">
    <source>
        <dbReference type="ARBA" id="ARBA00022833"/>
    </source>
</evidence>
<evidence type="ECO:0000256" key="3">
    <source>
        <dbReference type="ARBA" id="ARBA00011738"/>
    </source>
</evidence>
<keyword evidence="13" id="KW-0694">RNA-binding</keyword>
<dbReference type="NCBIfam" id="TIGR00399">
    <property type="entry name" value="metG_C_term"/>
    <property type="match status" value="1"/>
</dbReference>
<keyword evidence="11" id="KW-0862">Zinc</keyword>
<evidence type="ECO:0000256" key="14">
    <source>
        <dbReference type="ARBA" id="ARBA00022917"/>
    </source>
</evidence>
<dbReference type="PANTHER" id="PTHR45765">
    <property type="entry name" value="METHIONINE--TRNA LIGASE"/>
    <property type="match status" value="1"/>
</dbReference>
<dbReference type="GO" id="GO:0006431">
    <property type="term" value="P:methionyl-tRNA aminoacylation"/>
    <property type="evidence" value="ECO:0007669"/>
    <property type="project" value="InterPro"/>
</dbReference>
<evidence type="ECO:0000256" key="8">
    <source>
        <dbReference type="ARBA" id="ARBA00022598"/>
    </source>
</evidence>
<dbReference type="InterPro" id="IPR002547">
    <property type="entry name" value="tRNA-bd_dom"/>
</dbReference>
<comment type="subcellular location">
    <subcellularLocation>
        <location evidence="2">Cytoplasm</location>
    </subcellularLocation>
</comment>
<evidence type="ECO:0000256" key="15">
    <source>
        <dbReference type="ARBA" id="ARBA00023146"/>
    </source>
</evidence>
<keyword evidence="6" id="KW-0963">Cytoplasm</keyword>
<dbReference type="SUPFAM" id="SSF50249">
    <property type="entry name" value="Nucleic acid-binding proteins"/>
    <property type="match status" value="1"/>
</dbReference>
<keyword evidence="15 20" id="KW-0030">Aminoacyl-tRNA synthetase</keyword>
<sequence>MLRGAGYRVPTALHVNGYLTVNGAKMSKSRGTFIQARTYLDAGLEPEYLRYYFASMLGPAPTDVDLDLGAFEERVNSHLVGKWVNIASRTAGFVYQHLDGRLAETLGLQEAELWRVLVSHFDNVPALYAEGEFAEITRNFVLMADLVNGYIADRQPWKIAKDESRRAELHQICTIALSAFRLLAAWIKPILPATVASAEEFLAKPIADFSVATTPLLGHRINAFTPLLGRVDRKQVETMVATSTESLQPAASAAEPKARPMNDSPASASSNSDSAGPGAASVGPGSFISIDDFARLDLRIGTVLACEFVEGSDKLLRFELDVGEMGKRQIFSGIRAAYAEPDKLVGRRVVFIANLAPRKMRFGVSEGMILSAGSDGADLFLLDADAGAKPGMPVR</sequence>